<dbReference type="PRINTS" id="PR00385">
    <property type="entry name" value="P450"/>
</dbReference>
<dbReference type="GeneID" id="27687510"/>
<accession>A0A0L0HJ58</accession>
<dbReference type="AlphaFoldDB" id="A0A0L0HJ58"/>
<keyword evidence="5 6" id="KW-0349">Heme</keyword>
<dbReference type="PROSITE" id="PS00086">
    <property type="entry name" value="CYTOCHROME_P450"/>
    <property type="match status" value="1"/>
</dbReference>
<sequence>MRPRFAHIFAGSLLAQDGEEHTHTRRLLTPAFKLDALRAYLPRIHRMARAELLHWTTSPSVDLQAEIKQLTLRIAFTLLLGADIPEDEHDFSSGLVSRYQDLLRGFMPWPFSSWDSVKKSKEAKLRIQEDVEKIISKRMALLDEGYEPKEVDPLWLLMKSTDEEGNRLPVNELALHAVLLVVAGHETTAATISSFIATCLQNPALVDTLRQEQDELASACPDKPFTPTQDDLRNMHRLQETFREVERMYPVAMQITRKTAKDLIYLEDGHNPVVIPEGSHVAFDILSTNRDPATYTNPDTFDPSRWSKSARAHTEKPISNFSLATFGAGHRHCLGMQFARLEMGIIGSMLIREFEWKKLDGIRLERVPLPIVRWRDGLWVNLRQRQLMM</sequence>
<dbReference type="SUPFAM" id="SSF48264">
    <property type="entry name" value="Cytochrome P450"/>
    <property type="match status" value="1"/>
</dbReference>
<proteinExistence type="inferred from homology"/>
<evidence type="ECO:0000256" key="3">
    <source>
        <dbReference type="ARBA" id="ARBA00022723"/>
    </source>
</evidence>
<dbReference type="OrthoDB" id="1470350at2759"/>
<dbReference type="GO" id="GO:0016705">
    <property type="term" value="F:oxidoreductase activity, acting on paired donors, with incorporation or reduction of molecular oxygen"/>
    <property type="evidence" value="ECO:0007669"/>
    <property type="project" value="InterPro"/>
</dbReference>
<dbReference type="EMBL" id="KQ257455">
    <property type="protein sequence ID" value="KND00935.1"/>
    <property type="molecule type" value="Genomic_DNA"/>
</dbReference>
<dbReference type="Pfam" id="PF00067">
    <property type="entry name" value="p450"/>
    <property type="match status" value="1"/>
</dbReference>
<comment type="cofactor">
    <cofactor evidence="1 5">
        <name>heme</name>
        <dbReference type="ChEBI" id="CHEBI:30413"/>
    </cofactor>
</comment>
<keyword evidence="6" id="KW-0560">Oxidoreductase</keyword>
<dbReference type="VEuPathDB" id="FungiDB:SPPG_04036"/>
<evidence type="ECO:0000256" key="5">
    <source>
        <dbReference type="PIRSR" id="PIRSR602401-1"/>
    </source>
</evidence>
<dbReference type="InterPro" id="IPR002401">
    <property type="entry name" value="Cyt_P450_E_grp-I"/>
</dbReference>
<dbReference type="Proteomes" id="UP000053201">
    <property type="component" value="Unassembled WGS sequence"/>
</dbReference>
<dbReference type="InterPro" id="IPR036396">
    <property type="entry name" value="Cyt_P450_sf"/>
</dbReference>
<keyword evidence="4 5" id="KW-0408">Iron</keyword>
<evidence type="ECO:0000313" key="7">
    <source>
        <dbReference type="EMBL" id="KND00935.1"/>
    </source>
</evidence>
<dbReference type="RefSeq" id="XP_016608974.1">
    <property type="nucleotide sequence ID" value="XM_016752281.1"/>
</dbReference>
<keyword evidence="8" id="KW-1185">Reference proteome</keyword>
<dbReference type="PANTHER" id="PTHR24305:SF166">
    <property type="entry name" value="CYTOCHROME P450 12A4, MITOCHONDRIAL-RELATED"/>
    <property type="match status" value="1"/>
</dbReference>
<dbReference type="PRINTS" id="PR00463">
    <property type="entry name" value="EP450I"/>
</dbReference>
<dbReference type="InParanoid" id="A0A0L0HJ58"/>
<dbReference type="InterPro" id="IPR001128">
    <property type="entry name" value="Cyt_P450"/>
</dbReference>
<name>A0A0L0HJ58_SPIPD</name>
<reference evidence="7 8" key="1">
    <citation type="submission" date="2009-08" db="EMBL/GenBank/DDBJ databases">
        <title>The Genome Sequence of Spizellomyces punctatus strain DAOM BR117.</title>
        <authorList>
            <consortium name="The Broad Institute Genome Sequencing Platform"/>
            <person name="Russ C."/>
            <person name="Cuomo C."/>
            <person name="Shea T."/>
            <person name="Young S.K."/>
            <person name="Zeng Q."/>
            <person name="Koehrsen M."/>
            <person name="Haas B."/>
            <person name="Borodovsky M."/>
            <person name="Guigo R."/>
            <person name="Alvarado L."/>
            <person name="Berlin A."/>
            <person name="Bochicchio J."/>
            <person name="Borenstein D."/>
            <person name="Chapman S."/>
            <person name="Chen Z."/>
            <person name="Engels R."/>
            <person name="Freedman E."/>
            <person name="Gellesch M."/>
            <person name="Goldberg J."/>
            <person name="Griggs A."/>
            <person name="Gujja S."/>
            <person name="Heiman D."/>
            <person name="Hepburn T."/>
            <person name="Howarth C."/>
            <person name="Jen D."/>
            <person name="Larson L."/>
            <person name="Lewis B."/>
            <person name="Mehta T."/>
            <person name="Park D."/>
            <person name="Pearson M."/>
            <person name="Roberts A."/>
            <person name="Saif S."/>
            <person name="Shenoy N."/>
            <person name="Sisk P."/>
            <person name="Stolte C."/>
            <person name="Sykes S."/>
            <person name="Thomson T."/>
            <person name="Walk T."/>
            <person name="White J."/>
            <person name="Yandava C."/>
            <person name="Burger G."/>
            <person name="Gray M.W."/>
            <person name="Holland P.W.H."/>
            <person name="King N."/>
            <person name="Lang F.B.F."/>
            <person name="Roger A.J."/>
            <person name="Ruiz-Trillo I."/>
            <person name="Lander E."/>
            <person name="Nusbaum C."/>
        </authorList>
    </citation>
    <scope>NUCLEOTIDE SEQUENCE [LARGE SCALE GENOMIC DNA]</scope>
    <source>
        <strain evidence="7 8">DAOM BR117</strain>
    </source>
</reference>
<gene>
    <name evidence="7" type="ORF">SPPG_04036</name>
</gene>
<dbReference type="GO" id="GO:0020037">
    <property type="term" value="F:heme binding"/>
    <property type="evidence" value="ECO:0007669"/>
    <property type="project" value="InterPro"/>
</dbReference>
<dbReference type="STRING" id="645134.A0A0L0HJ58"/>
<evidence type="ECO:0000313" key="8">
    <source>
        <dbReference type="Proteomes" id="UP000053201"/>
    </source>
</evidence>
<dbReference type="OMA" id="HIAPLRC"/>
<evidence type="ECO:0000256" key="2">
    <source>
        <dbReference type="ARBA" id="ARBA00010617"/>
    </source>
</evidence>
<organism evidence="7 8">
    <name type="scientific">Spizellomyces punctatus (strain DAOM BR117)</name>
    <dbReference type="NCBI Taxonomy" id="645134"/>
    <lineage>
        <taxon>Eukaryota</taxon>
        <taxon>Fungi</taxon>
        <taxon>Fungi incertae sedis</taxon>
        <taxon>Chytridiomycota</taxon>
        <taxon>Chytridiomycota incertae sedis</taxon>
        <taxon>Chytridiomycetes</taxon>
        <taxon>Spizellomycetales</taxon>
        <taxon>Spizellomycetaceae</taxon>
        <taxon>Spizellomyces</taxon>
    </lineage>
</organism>
<evidence type="ECO:0000256" key="1">
    <source>
        <dbReference type="ARBA" id="ARBA00001971"/>
    </source>
</evidence>
<dbReference type="InterPro" id="IPR017972">
    <property type="entry name" value="Cyt_P450_CS"/>
</dbReference>
<evidence type="ECO:0000256" key="4">
    <source>
        <dbReference type="ARBA" id="ARBA00023004"/>
    </source>
</evidence>
<dbReference type="GO" id="GO:0004497">
    <property type="term" value="F:monooxygenase activity"/>
    <property type="evidence" value="ECO:0007669"/>
    <property type="project" value="UniProtKB-KW"/>
</dbReference>
<dbReference type="Gene3D" id="1.10.630.10">
    <property type="entry name" value="Cytochrome P450"/>
    <property type="match status" value="1"/>
</dbReference>
<dbReference type="GO" id="GO:0005506">
    <property type="term" value="F:iron ion binding"/>
    <property type="evidence" value="ECO:0007669"/>
    <property type="project" value="InterPro"/>
</dbReference>
<dbReference type="InterPro" id="IPR050121">
    <property type="entry name" value="Cytochrome_P450_monoxygenase"/>
</dbReference>
<evidence type="ECO:0008006" key="9">
    <source>
        <dbReference type="Google" id="ProtNLM"/>
    </source>
</evidence>
<keyword evidence="6" id="KW-0503">Monooxygenase</keyword>
<evidence type="ECO:0000256" key="6">
    <source>
        <dbReference type="RuleBase" id="RU000461"/>
    </source>
</evidence>
<dbReference type="PANTHER" id="PTHR24305">
    <property type="entry name" value="CYTOCHROME P450"/>
    <property type="match status" value="1"/>
</dbReference>
<keyword evidence="3 5" id="KW-0479">Metal-binding</keyword>
<dbReference type="eggNOG" id="KOG0157">
    <property type="taxonomic scope" value="Eukaryota"/>
</dbReference>
<comment type="similarity">
    <text evidence="2 6">Belongs to the cytochrome P450 family.</text>
</comment>
<feature type="binding site" description="axial binding residue" evidence="5">
    <location>
        <position position="333"/>
    </location>
    <ligand>
        <name>heme</name>
        <dbReference type="ChEBI" id="CHEBI:30413"/>
    </ligand>
    <ligandPart>
        <name>Fe</name>
        <dbReference type="ChEBI" id="CHEBI:18248"/>
    </ligandPart>
</feature>
<protein>
    <recommendedName>
        <fullName evidence="9">Cytochrome P450</fullName>
    </recommendedName>
</protein>